<dbReference type="OrthoDB" id="4410678at2"/>
<proteinExistence type="predicted"/>
<reference evidence="2 3" key="1">
    <citation type="submission" date="2019-06" db="EMBL/GenBank/DDBJ databases">
        <authorList>
            <person name="Li J."/>
        </authorList>
    </citation>
    <scope>NUCLEOTIDE SEQUENCE [LARGE SCALE GENOMIC DNA]</scope>
    <source>
        <strain evidence="2 3">LMG 28165</strain>
    </source>
</reference>
<dbReference type="EMBL" id="VDHJ01000021">
    <property type="protein sequence ID" value="TNL94610.1"/>
    <property type="molecule type" value="Genomic_DNA"/>
</dbReference>
<feature type="chain" id="PRO_5022936387" description="Secreted protein" evidence="1">
    <location>
        <begin position="25"/>
        <end position="141"/>
    </location>
</feature>
<keyword evidence="3" id="KW-1185">Reference proteome</keyword>
<organism evidence="2 3">
    <name type="scientific">Corynebacterium tapiri</name>
    <dbReference type="NCBI Taxonomy" id="1448266"/>
    <lineage>
        <taxon>Bacteria</taxon>
        <taxon>Bacillati</taxon>
        <taxon>Actinomycetota</taxon>
        <taxon>Actinomycetes</taxon>
        <taxon>Mycobacteriales</taxon>
        <taxon>Corynebacteriaceae</taxon>
        <taxon>Corynebacterium</taxon>
    </lineage>
</organism>
<gene>
    <name evidence="2" type="ORF">FHE74_10355</name>
</gene>
<name>A0A5C4U363_9CORY</name>
<evidence type="ECO:0008006" key="4">
    <source>
        <dbReference type="Google" id="ProtNLM"/>
    </source>
</evidence>
<evidence type="ECO:0000313" key="3">
    <source>
        <dbReference type="Proteomes" id="UP000312032"/>
    </source>
</evidence>
<dbReference type="GO" id="GO:0015066">
    <property type="term" value="F:alpha-amylase inhibitor activity"/>
    <property type="evidence" value="ECO:0007669"/>
    <property type="project" value="InterPro"/>
</dbReference>
<feature type="signal peptide" evidence="1">
    <location>
        <begin position="1"/>
        <end position="24"/>
    </location>
</feature>
<dbReference type="Proteomes" id="UP000312032">
    <property type="component" value="Unassembled WGS sequence"/>
</dbReference>
<accession>A0A5C4U363</accession>
<dbReference type="AlphaFoldDB" id="A0A5C4U363"/>
<evidence type="ECO:0000256" key="1">
    <source>
        <dbReference type="SAM" id="SignalP"/>
    </source>
</evidence>
<protein>
    <recommendedName>
        <fullName evidence="4">Secreted protein</fullName>
    </recommendedName>
</protein>
<dbReference type="Gene3D" id="2.60.40.20">
    <property type="entry name" value="Alpha-amylase inhibitor"/>
    <property type="match status" value="1"/>
</dbReference>
<evidence type="ECO:0000313" key="2">
    <source>
        <dbReference type="EMBL" id="TNL94610.1"/>
    </source>
</evidence>
<comment type="caution">
    <text evidence="2">The sequence shown here is derived from an EMBL/GenBank/DDBJ whole genome shotgun (WGS) entry which is preliminary data.</text>
</comment>
<keyword evidence="1" id="KW-0732">Signal</keyword>
<dbReference type="InterPro" id="IPR036379">
    <property type="entry name" value="A-amylase_inhib_sf"/>
</dbReference>
<sequence>MRILRSAAVASLALALITPANSQASEKPAVLSQNSATETELAPGESVTFQKGDVVKVEMLPNGPSEKIQVRSADLTTAPNCIVAKAEKGFVQVYNNCGGNEPQRIKVTLAFGPDSVCKSIEPGTRSNVGPALGRIDGVYLC</sequence>